<evidence type="ECO:0000313" key="2">
    <source>
        <dbReference type="EMBL" id="KAJ8381277.1"/>
    </source>
</evidence>
<dbReference type="AlphaFoldDB" id="A0A9Q1GC71"/>
<name>A0A9Q1GC71_SYNKA</name>
<dbReference type="Proteomes" id="UP001152622">
    <property type="component" value="Chromosome 1"/>
</dbReference>
<proteinExistence type="predicted"/>
<comment type="caution">
    <text evidence="2">The sequence shown here is derived from an EMBL/GenBank/DDBJ whole genome shotgun (WGS) entry which is preliminary data.</text>
</comment>
<gene>
    <name evidence="2" type="ORF">SKAU_G00020550</name>
</gene>
<sequence>MPVHTRTGQKESPDEVSPATASSPDEANMEEDVQPAVNNPVLAAIASQRTEVVFEPRALCKRPGDEEPPRPLILQLHHYGTMFSKTSSTGGYNEAAVLSRPEVTHLP</sequence>
<dbReference type="EMBL" id="JAINUF010000001">
    <property type="protein sequence ID" value="KAJ8381277.1"/>
    <property type="molecule type" value="Genomic_DNA"/>
</dbReference>
<evidence type="ECO:0000313" key="3">
    <source>
        <dbReference type="Proteomes" id="UP001152622"/>
    </source>
</evidence>
<reference evidence="2" key="1">
    <citation type="journal article" date="2023" name="Science">
        <title>Genome structures resolve the early diversification of teleost fishes.</title>
        <authorList>
            <person name="Parey E."/>
            <person name="Louis A."/>
            <person name="Montfort J."/>
            <person name="Bouchez O."/>
            <person name="Roques C."/>
            <person name="Iampietro C."/>
            <person name="Lluch J."/>
            <person name="Castinel A."/>
            <person name="Donnadieu C."/>
            <person name="Desvignes T."/>
            <person name="Floi Bucao C."/>
            <person name="Jouanno E."/>
            <person name="Wen M."/>
            <person name="Mejri S."/>
            <person name="Dirks R."/>
            <person name="Jansen H."/>
            <person name="Henkel C."/>
            <person name="Chen W.J."/>
            <person name="Zahm M."/>
            <person name="Cabau C."/>
            <person name="Klopp C."/>
            <person name="Thompson A.W."/>
            <person name="Robinson-Rechavi M."/>
            <person name="Braasch I."/>
            <person name="Lecointre G."/>
            <person name="Bobe J."/>
            <person name="Postlethwait J.H."/>
            <person name="Berthelot C."/>
            <person name="Roest Crollius H."/>
            <person name="Guiguen Y."/>
        </authorList>
    </citation>
    <scope>NUCLEOTIDE SEQUENCE</scope>
    <source>
        <strain evidence="2">WJC10195</strain>
    </source>
</reference>
<keyword evidence="3" id="KW-1185">Reference proteome</keyword>
<feature type="region of interest" description="Disordered" evidence="1">
    <location>
        <begin position="1"/>
        <end position="35"/>
    </location>
</feature>
<accession>A0A9Q1GC71</accession>
<organism evidence="2 3">
    <name type="scientific">Synaphobranchus kaupii</name>
    <name type="common">Kaup's arrowtooth eel</name>
    <dbReference type="NCBI Taxonomy" id="118154"/>
    <lineage>
        <taxon>Eukaryota</taxon>
        <taxon>Metazoa</taxon>
        <taxon>Chordata</taxon>
        <taxon>Craniata</taxon>
        <taxon>Vertebrata</taxon>
        <taxon>Euteleostomi</taxon>
        <taxon>Actinopterygii</taxon>
        <taxon>Neopterygii</taxon>
        <taxon>Teleostei</taxon>
        <taxon>Anguilliformes</taxon>
        <taxon>Synaphobranchidae</taxon>
        <taxon>Synaphobranchus</taxon>
    </lineage>
</organism>
<protein>
    <submittedName>
        <fullName evidence="2">Uncharacterized protein</fullName>
    </submittedName>
</protein>
<evidence type="ECO:0000256" key="1">
    <source>
        <dbReference type="SAM" id="MobiDB-lite"/>
    </source>
</evidence>